<reference evidence="2" key="1">
    <citation type="submission" date="2020-04" db="EMBL/GenBank/DDBJ databases">
        <authorList>
            <person name="Chiriac C."/>
            <person name="Salcher M."/>
            <person name="Ghai R."/>
            <person name="Kavagutti S V."/>
        </authorList>
    </citation>
    <scope>NUCLEOTIDE SEQUENCE</scope>
</reference>
<sequence length="204" mass="22642">MNPACNCTTCTLERQYADNHFGRVELKEEGKPDPNDKPEHYLRASEIEARIGEVNAALELGMPAFDTTKAIDRLLELMQDGLFIEPEWLKSEPGETDRKTSLAQKAAAERKATPIASGVIAYFPDALAEVARVSRIGNEQHHPGQSLHWDKSKSADELDALSRHLTDRLRGEVFDTDGARHLGKVAWRALAALQREIDAESDLG</sequence>
<gene>
    <name evidence="2" type="ORF">UFOVP134_11</name>
</gene>
<dbReference type="EMBL" id="LR796258">
    <property type="protein sequence ID" value="CAB4132048.1"/>
    <property type="molecule type" value="Genomic_DNA"/>
</dbReference>
<proteinExistence type="predicted"/>
<dbReference type="Pfam" id="PF18909">
    <property type="entry name" value="dGTP_diPhyd_N"/>
    <property type="match status" value="1"/>
</dbReference>
<evidence type="ECO:0000313" key="2">
    <source>
        <dbReference type="EMBL" id="CAB4132048.1"/>
    </source>
</evidence>
<accession>A0A6J5LBS7</accession>
<evidence type="ECO:0000259" key="1">
    <source>
        <dbReference type="Pfam" id="PF18909"/>
    </source>
</evidence>
<dbReference type="InterPro" id="IPR044038">
    <property type="entry name" value="dATP/dGTP_diPOhydrolase_N"/>
</dbReference>
<feature type="domain" description="dATP/dGTP diphosphohydrolase N-terminal" evidence="1">
    <location>
        <begin position="111"/>
        <end position="197"/>
    </location>
</feature>
<organism evidence="2">
    <name type="scientific">uncultured Caudovirales phage</name>
    <dbReference type="NCBI Taxonomy" id="2100421"/>
    <lineage>
        <taxon>Viruses</taxon>
        <taxon>Duplodnaviria</taxon>
        <taxon>Heunggongvirae</taxon>
        <taxon>Uroviricota</taxon>
        <taxon>Caudoviricetes</taxon>
        <taxon>Peduoviridae</taxon>
        <taxon>Maltschvirus</taxon>
        <taxon>Maltschvirus maltsch</taxon>
    </lineage>
</organism>
<protein>
    <recommendedName>
        <fullName evidence="1">dATP/dGTP diphosphohydrolase N-terminal domain-containing protein</fullName>
    </recommendedName>
</protein>
<name>A0A6J5LBS7_9CAUD</name>